<reference evidence="2" key="1">
    <citation type="submission" date="2017-09" db="EMBL/GenBank/DDBJ databases">
        <title>Brachybacterium sp. VM2412.</title>
        <authorList>
            <person name="Tak E.J."/>
            <person name="Bae J.-W."/>
        </authorList>
    </citation>
    <scope>NUCLEOTIDE SEQUENCE [LARGE SCALE GENOMIC DNA]</scope>
    <source>
        <strain evidence="2">VM2412</strain>
    </source>
</reference>
<accession>A0A291GLV9</accession>
<dbReference type="AlphaFoldDB" id="A0A291GLV9"/>
<keyword evidence="2" id="KW-1185">Reference proteome</keyword>
<name>A0A291GLV9_9MICO</name>
<organism evidence="1 2">
    <name type="scientific">Brachybacterium vulturis</name>
    <dbReference type="NCBI Taxonomy" id="2017484"/>
    <lineage>
        <taxon>Bacteria</taxon>
        <taxon>Bacillati</taxon>
        <taxon>Actinomycetota</taxon>
        <taxon>Actinomycetes</taxon>
        <taxon>Micrococcales</taxon>
        <taxon>Dermabacteraceae</taxon>
        <taxon>Brachybacterium</taxon>
    </lineage>
</organism>
<sequence length="169" mass="17892">MSALPSGAPAAIPGQDETHQRMHDLLTSVTTAVLEEQPELLDFHDHRPQRDRSSGDSWHGLQTLCHVSALLASTGRPTSSESAAARLLETVHQTAASWGLHRRSERTGAGVIAASWTNASGDLLEMILGVRVAVRAISAPFLPGSLTPMATTSPASALSPLTPPPRLLR</sequence>
<dbReference type="Proteomes" id="UP000218165">
    <property type="component" value="Chromosome"/>
</dbReference>
<evidence type="ECO:0000313" key="1">
    <source>
        <dbReference type="EMBL" id="ATG51042.1"/>
    </source>
</evidence>
<dbReference type="KEGG" id="brz:CFK38_05475"/>
<evidence type="ECO:0000313" key="2">
    <source>
        <dbReference type="Proteomes" id="UP000218165"/>
    </source>
</evidence>
<dbReference type="RefSeq" id="WP_096802180.1">
    <property type="nucleotide sequence ID" value="NZ_CP023563.1"/>
</dbReference>
<dbReference type="OrthoDB" id="4793654at2"/>
<protein>
    <submittedName>
        <fullName evidence="1">Uncharacterized protein</fullName>
    </submittedName>
</protein>
<gene>
    <name evidence="1" type="ORF">CFK38_05475</name>
</gene>
<dbReference type="EMBL" id="CP023563">
    <property type="protein sequence ID" value="ATG51042.1"/>
    <property type="molecule type" value="Genomic_DNA"/>
</dbReference>
<proteinExistence type="predicted"/>